<dbReference type="Proteomes" id="UP000717634">
    <property type="component" value="Unassembled WGS sequence"/>
</dbReference>
<feature type="transmembrane region" description="Helical" evidence="1">
    <location>
        <begin position="101"/>
        <end position="126"/>
    </location>
</feature>
<reference evidence="2 3" key="1">
    <citation type="submission" date="2020-03" db="EMBL/GenBank/DDBJ databases">
        <title>Genomic Encyclopedia of Type Strains, Phase IV (KMG-V): Genome sequencing to study the core and pangenomes of soil and plant-associated prokaryotes.</title>
        <authorList>
            <person name="Whitman W."/>
        </authorList>
    </citation>
    <scope>NUCLEOTIDE SEQUENCE [LARGE SCALE GENOMIC DNA]</scope>
    <source>
        <strain evidence="2 3">1B</strain>
    </source>
</reference>
<organism evidence="2 3">
    <name type="scientific">Hymenobacter artigasi</name>
    <dbReference type="NCBI Taxonomy" id="2719616"/>
    <lineage>
        <taxon>Bacteria</taxon>
        <taxon>Pseudomonadati</taxon>
        <taxon>Bacteroidota</taxon>
        <taxon>Cytophagia</taxon>
        <taxon>Cytophagales</taxon>
        <taxon>Hymenobacteraceae</taxon>
        <taxon>Hymenobacter</taxon>
    </lineage>
</organism>
<sequence>MRNTFIRNGFIAAGLVNILAVLFLSRAFTNAVIPETDPVVMSNFGLLMIAVWGLVFLAVATRYQYVKWAVGAFVVEKLVYAVVWFRWITTHDVGAVYARDLFAGVFYSVYGLNDFIFFLFFGAVFYQLHRLDAKPLSEGALKERKI</sequence>
<comment type="caution">
    <text evidence="2">The sequence shown here is derived from an EMBL/GenBank/DDBJ whole genome shotgun (WGS) entry which is preliminary data.</text>
</comment>
<evidence type="ECO:0000313" key="3">
    <source>
        <dbReference type="Proteomes" id="UP000717634"/>
    </source>
</evidence>
<protein>
    <recommendedName>
        <fullName evidence="4">2-vinyl bacteriochlorophyllide hydratase</fullName>
    </recommendedName>
</protein>
<gene>
    <name evidence="2" type="ORF">HBN54_003565</name>
</gene>
<accession>A0ABX1HPM3</accession>
<dbReference type="EMBL" id="JAAVTK010000012">
    <property type="protein sequence ID" value="NKI90953.1"/>
    <property type="molecule type" value="Genomic_DNA"/>
</dbReference>
<evidence type="ECO:0000313" key="2">
    <source>
        <dbReference type="EMBL" id="NKI90953.1"/>
    </source>
</evidence>
<feature type="transmembrane region" description="Helical" evidence="1">
    <location>
        <begin position="40"/>
        <end position="61"/>
    </location>
</feature>
<keyword evidence="3" id="KW-1185">Reference proteome</keyword>
<dbReference type="RefSeq" id="WP_168674536.1">
    <property type="nucleotide sequence ID" value="NZ_JAAVTK010000012.1"/>
</dbReference>
<feature type="transmembrane region" description="Helical" evidence="1">
    <location>
        <begin position="68"/>
        <end position="89"/>
    </location>
</feature>
<evidence type="ECO:0000256" key="1">
    <source>
        <dbReference type="SAM" id="Phobius"/>
    </source>
</evidence>
<keyword evidence="1" id="KW-1133">Transmembrane helix</keyword>
<keyword evidence="1" id="KW-0812">Transmembrane</keyword>
<feature type="transmembrane region" description="Helical" evidence="1">
    <location>
        <begin position="9"/>
        <end position="28"/>
    </location>
</feature>
<proteinExistence type="predicted"/>
<evidence type="ECO:0008006" key="4">
    <source>
        <dbReference type="Google" id="ProtNLM"/>
    </source>
</evidence>
<keyword evidence="1" id="KW-0472">Membrane</keyword>
<name>A0ABX1HPM3_9BACT</name>